<dbReference type="Pfam" id="PF09608">
    <property type="entry name" value="Alph_Pro_TM"/>
    <property type="match status" value="1"/>
</dbReference>
<dbReference type="EMBL" id="FYEH01000007">
    <property type="protein sequence ID" value="SNB70149.1"/>
    <property type="molecule type" value="Genomic_DNA"/>
</dbReference>
<organism evidence="2 3">
    <name type="scientific">Arboricoccus pini</name>
    <dbReference type="NCBI Taxonomy" id="1963835"/>
    <lineage>
        <taxon>Bacteria</taxon>
        <taxon>Pseudomonadati</taxon>
        <taxon>Pseudomonadota</taxon>
        <taxon>Alphaproteobacteria</taxon>
        <taxon>Geminicoccales</taxon>
        <taxon>Geminicoccaceae</taxon>
        <taxon>Arboricoccus</taxon>
    </lineage>
</organism>
<sequence>MRPSARPRLLLFSLLALAVFCIFAPTLRAAGLIADLSHHLVAITTAFAGSDVLVFGTTGGPDRDVVVTVQGPAGEAMVQQKSRVGGLWLSTARVTFSDVPLFYAVASTRPLAQLQAPDELARNQIGVDMLKLQPIVVEGTGDRRVGQFRDALIRRKEQAGLFQAEVRPVTFIGDRLFRTTLSFPANVPPGAYQVRTFEFENGLIVSAQTNSLSVSKVGLEAELFNLAHLQSWLYGLTSVALAVAAGWAASALFRKA</sequence>
<reference evidence="2 3" key="1">
    <citation type="submission" date="2017-06" db="EMBL/GenBank/DDBJ databases">
        <authorList>
            <person name="Kim H.J."/>
            <person name="Triplett B.A."/>
        </authorList>
    </citation>
    <scope>NUCLEOTIDE SEQUENCE [LARGE SCALE GENOMIC DNA]</scope>
    <source>
        <strain evidence="2 3">B29T1</strain>
    </source>
</reference>
<evidence type="ECO:0000256" key="1">
    <source>
        <dbReference type="SAM" id="Phobius"/>
    </source>
</evidence>
<protein>
    <recommendedName>
        <fullName evidence="4">Transmembrane protein (Alph_Pro_TM)</fullName>
    </recommendedName>
</protein>
<proteinExistence type="predicted"/>
<feature type="transmembrane region" description="Helical" evidence="1">
    <location>
        <begin position="232"/>
        <end position="253"/>
    </location>
</feature>
<keyword evidence="1" id="KW-1133">Transmembrane helix</keyword>
<dbReference type="Proteomes" id="UP000197065">
    <property type="component" value="Unassembled WGS sequence"/>
</dbReference>
<dbReference type="AlphaFoldDB" id="A0A212RD51"/>
<dbReference type="InterPro" id="IPR019088">
    <property type="entry name" value="CHP02186-rel_TM"/>
</dbReference>
<accession>A0A212RD51</accession>
<keyword evidence="1" id="KW-0812">Transmembrane</keyword>
<dbReference type="RefSeq" id="WP_088561690.1">
    <property type="nucleotide sequence ID" value="NZ_FYEH01000007.1"/>
</dbReference>
<gene>
    <name evidence="2" type="ORF">SAMN07250955_107125</name>
</gene>
<evidence type="ECO:0000313" key="3">
    <source>
        <dbReference type="Proteomes" id="UP000197065"/>
    </source>
</evidence>
<evidence type="ECO:0000313" key="2">
    <source>
        <dbReference type="EMBL" id="SNB70149.1"/>
    </source>
</evidence>
<keyword evidence="3" id="KW-1185">Reference proteome</keyword>
<name>A0A212RD51_9PROT</name>
<keyword evidence="1" id="KW-0472">Membrane</keyword>
<evidence type="ECO:0008006" key="4">
    <source>
        <dbReference type="Google" id="ProtNLM"/>
    </source>
</evidence>
<dbReference type="OrthoDB" id="9815212at2"/>